<dbReference type="AlphaFoldDB" id="A0A8B9DH26"/>
<dbReference type="Proteomes" id="UP000694521">
    <property type="component" value="Unplaced"/>
</dbReference>
<evidence type="ECO:0000313" key="2">
    <source>
        <dbReference type="Proteomes" id="UP000694521"/>
    </source>
</evidence>
<dbReference type="Pfam" id="PF14822">
    <property type="entry name" value="Vasohibin"/>
    <property type="match status" value="1"/>
</dbReference>
<protein>
    <submittedName>
        <fullName evidence="1">Uncharacterized protein</fullName>
    </submittedName>
</protein>
<keyword evidence="2" id="KW-1185">Reference proteome</keyword>
<reference evidence="1" key="2">
    <citation type="submission" date="2025-09" db="UniProtKB">
        <authorList>
            <consortium name="Ensembl"/>
        </authorList>
    </citation>
    <scope>IDENTIFICATION</scope>
</reference>
<reference evidence="1" key="1">
    <citation type="submission" date="2025-08" db="UniProtKB">
        <authorList>
            <consortium name="Ensembl"/>
        </authorList>
    </citation>
    <scope>IDENTIFICATION</scope>
</reference>
<dbReference type="Ensembl" id="ENSACDT00005007503.1">
    <property type="protein sequence ID" value="ENSACDP00005006228.1"/>
    <property type="gene ID" value="ENSACDG00005004563.1"/>
</dbReference>
<dbReference type="InterPro" id="IPR028131">
    <property type="entry name" value="VASH1"/>
</dbReference>
<sequence length="113" mass="12832">FERDGVRTARPEVGCWVPTRRGEEDLRDGGVPFFVNRGGLPVDEPTWERMWRHVARIHPEGERVAQRIRAKPCCYTAHRQSVPLSTRNSGEVCDPSSFVLCSYVAAPRTNLEP</sequence>
<name>A0A8B9DH26_ANSCY</name>
<organism evidence="1 2">
    <name type="scientific">Anser cygnoides</name>
    <name type="common">Swan goose</name>
    <dbReference type="NCBI Taxonomy" id="8845"/>
    <lineage>
        <taxon>Eukaryota</taxon>
        <taxon>Metazoa</taxon>
        <taxon>Chordata</taxon>
        <taxon>Craniata</taxon>
        <taxon>Vertebrata</taxon>
        <taxon>Euteleostomi</taxon>
        <taxon>Archelosauria</taxon>
        <taxon>Archosauria</taxon>
        <taxon>Dinosauria</taxon>
        <taxon>Saurischia</taxon>
        <taxon>Theropoda</taxon>
        <taxon>Coelurosauria</taxon>
        <taxon>Aves</taxon>
        <taxon>Neognathae</taxon>
        <taxon>Galloanserae</taxon>
        <taxon>Anseriformes</taxon>
        <taxon>Anatidae</taxon>
        <taxon>Anserinae</taxon>
        <taxon>Anser</taxon>
    </lineage>
</organism>
<dbReference type="GO" id="GO:0045765">
    <property type="term" value="P:regulation of angiogenesis"/>
    <property type="evidence" value="ECO:0007669"/>
    <property type="project" value="InterPro"/>
</dbReference>
<dbReference type="GO" id="GO:0005737">
    <property type="term" value="C:cytoplasm"/>
    <property type="evidence" value="ECO:0007669"/>
    <property type="project" value="InterPro"/>
</dbReference>
<proteinExistence type="predicted"/>
<dbReference type="PANTHER" id="PTHR15750:SF5">
    <property type="entry name" value="TUBULINYL-TYR CARBOXYPEPTIDASE 1"/>
    <property type="match status" value="1"/>
</dbReference>
<dbReference type="PANTHER" id="PTHR15750">
    <property type="entry name" value="VASOHIBIN-1-LIKE ISOFORM X2"/>
    <property type="match status" value="1"/>
</dbReference>
<evidence type="ECO:0000313" key="1">
    <source>
        <dbReference type="Ensembl" id="ENSACDP00005006228.1"/>
    </source>
</evidence>
<accession>A0A8B9DH26</accession>